<dbReference type="Gene3D" id="2.10.109.10">
    <property type="entry name" value="Umud Fragment, subunit A"/>
    <property type="match status" value="1"/>
</dbReference>
<evidence type="ECO:0000259" key="1">
    <source>
        <dbReference type="Pfam" id="PF00717"/>
    </source>
</evidence>
<evidence type="ECO:0000313" key="3">
    <source>
        <dbReference type="Proteomes" id="UP001501475"/>
    </source>
</evidence>
<proteinExistence type="predicted"/>
<comment type="caution">
    <text evidence="2">The sequence shown here is derived from an EMBL/GenBank/DDBJ whole genome shotgun (WGS) entry which is preliminary data.</text>
</comment>
<name>A0ABN2KNJ5_9MICO</name>
<dbReference type="InterPro" id="IPR036286">
    <property type="entry name" value="LexA/Signal_pep-like_sf"/>
</dbReference>
<organism evidence="2 3">
    <name type="scientific">Nostocoides vanveenii</name>
    <dbReference type="NCBI Taxonomy" id="330835"/>
    <lineage>
        <taxon>Bacteria</taxon>
        <taxon>Bacillati</taxon>
        <taxon>Actinomycetota</taxon>
        <taxon>Actinomycetes</taxon>
        <taxon>Micrococcales</taxon>
        <taxon>Intrasporangiaceae</taxon>
        <taxon>Nostocoides</taxon>
    </lineage>
</organism>
<gene>
    <name evidence="2" type="ORF">GCM10009810_20690</name>
</gene>
<dbReference type="Proteomes" id="UP001501475">
    <property type="component" value="Unassembled WGS sequence"/>
</dbReference>
<dbReference type="Pfam" id="PF00717">
    <property type="entry name" value="Peptidase_S24"/>
    <property type="match status" value="1"/>
</dbReference>
<dbReference type="EMBL" id="BAAAPN010000047">
    <property type="protein sequence ID" value="GAA1761016.1"/>
    <property type="molecule type" value="Genomic_DNA"/>
</dbReference>
<accession>A0ABN2KNJ5</accession>
<protein>
    <recommendedName>
        <fullName evidence="1">Peptidase S24/S26A/S26B/S26C domain-containing protein</fullName>
    </recommendedName>
</protein>
<evidence type="ECO:0000313" key="2">
    <source>
        <dbReference type="EMBL" id="GAA1761016.1"/>
    </source>
</evidence>
<dbReference type="InterPro" id="IPR015927">
    <property type="entry name" value="Peptidase_S24_S26A/B/C"/>
</dbReference>
<reference evidence="2 3" key="1">
    <citation type="journal article" date="2019" name="Int. J. Syst. Evol. Microbiol.">
        <title>The Global Catalogue of Microorganisms (GCM) 10K type strain sequencing project: providing services to taxonomists for standard genome sequencing and annotation.</title>
        <authorList>
            <consortium name="The Broad Institute Genomics Platform"/>
            <consortium name="The Broad Institute Genome Sequencing Center for Infectious Disease"/>
            <person name="Wu L."/>
            <person name="Ma J."/>
        </authorList>
    </citation>
    <scope>NUCLEOTIDE SEQUENCE [LARGE SCALE GENOMIC DNA]</scope>
    <source>
        <strain evidence="2 3">JCM 15591</strain>
    </source>
</reference>
<sequence>MTVTLGIVSYLPAPIGVVRVEGHSMSPTLWPGDLLLIRRTRRLSSGALVIARLPAERDGTPRPVAVKRLAGRDPADPARWWLERDNPSVGADSWLFGSVASSDVLAVVACRLWPPPLRLPRRSAG</sequence>
<keyword evidence="3" id="KW-1185">Reference proteome</keyword>
<dbReference type="SUPFAM" id="SSF51306">
    <property type="entry name" value="LexA/Signal peptidase"/>
    <property type="match status" value="1"/>
</dbReference>
<feature type="domain" description="Peptidase S24/S26A/S26B/S26C" evidence="1">
    <location>
        <begin position="14"/>
        <end position="88"/>
    </location>
</feature>